<dbReference type="Proteomes" id="UP001149140">
    <property type="component" value="Unassembled WGS sequence"/>
</dbReference>
<proteinExistence type="predicted"/>
<dbReference type="RefSeq" id="WP_270042338.1">
    <property type="nucleotide sequence ID" value="NZ_JAPDOD010000022.1"/>
</dbReference>
<accession>A0A9X3S355</accession>
<protein>
    <submittedName>
        <fullName evidence="1">Uncharacterized protein</fullName>
    </submittedName>
</protein>
<name>A0A9X3S355_9ACTN</name>
<sequence length="129" mass="14537">MTRPPSGMPPPTSATLDGEVIELMPLAEAVADRYFDEFPEDLERYGEAARPWEIHDTLHTFNWAILDVRGFTNLETNMLWLARVLVARDFPLEHLARNVELCADVVADERLATVLRAAVVSVRGYSPDD</sequence>
<organism evidence="1 2">
    <name type="scientific">Solirubrobacter ginsenosidimutans</name>
    <dbReference type="NCBI Taxonomy" id="490573"/>
    <lineage>
        <taxon>Bacteria</taxon>
        <taxon>Bacillati</taxon>
        <taxon>Actinomycetota</taxon>
        <taxon>Thermoleophilia</taxon>
        <taxon>Solirubrobacterales</taxon>
        <taxon>Solirubrobacteraceae</taxon>
        <taxon>Solirubrobacter</taxon>
    </lineage>
</organism>
<keyword evidence="2" id="KW-1185">Reference proteome</keyword>
<gene>
    <name evidence="1" type="ORF">OM076_22680</name>
</gene>
<dbReference type="AlphaFoldDB" id="A0A9X3S355"/>
<dbReference type="EMBL" id="JAPDOD010000022">
    <property type="protein sequence ID" value="MDA0163097.1"/>
    <property type="molecule type" value="Genomic_DNA"/>
</dbReference>
<comment type="caution">
    <text evidence="1">The sequence shown here is derived from an EMBL/GenBank/DDBJ whole genome shotgun (WGS) entry which is preliminary data.</text>
</comment>
<reference evidence="1" key="1">
    <citation type="submission" date="2022-10" db="EMBL/GenBank/DDBJ databases">
        <title>The WGS of Solirubrobacter ginsenosidimutans DSM 21036.</title>
        <authorList>
            <person name="Jiang Z."/>
        </authorList>
    </citation>
    <scope>NUCLEOTIDE SEQUENCE</scope>
    <source>
        <strain evidence="1">DSM 21036</strain>
    </source>
</reference>
<evidence type="ECO:0000313" key="1">
    <source>
        <dbReference type="EMBL" id="MDA0163097.1"/>
    </source>
</evidence>
<evidence type="ECO:0000313" key="2">
    <source>
        <dbReference type="Proteomes" id="UP001149140"/>
    </source>
</evidence>